<comment type="caution">
    <text evidence="2">The sequence shown here is derived from an EMBL/GenBank/DDBJ whole genome shotgun (WGS) entry which is preliminary data.</text>
</comment>
<dbReference type="Pfam" id="PF01510">
    <property type="entry name" value="Amidase_2"/>
    <property type="match status" value="1"/>
</dbReference>
<name>A0ABS7D2Q6_9BACL</name>
<proteinExistence type="predicted"/>
<dbReference type="EMBL" id="JAHZIJ010000002">
    <property type="protein sequence ID" value="MBW7474086.1"/>
    <property type="molecule type" value="Genomic_DNA"/>
</dbReference>
<dbReference type="SUPFAM" id="SSF55846">
    <property type="entry name" value="N-acetylmuramoyl-L-alanine amidase-like"/>
    <property type="match status" value="1"/>
</dbReference>
<organism evidence="2 3">
    <name type="scientific">Paenibacillus oenotherae</name>
    <dbReference type="NCBI Taxonomy" id="1435645"/>
    <lineage>
        <taxon>Bacteria</taxon>
        <taxon>Bacillati</taxon>
        <taxon>Bacillota</taxon>
        <taxon>Bacilli</taxon>
        <taxon>Bacillales</taxon>
        <taxon>Paenibacillaceae</taxon>
        <taxon>Paenibacillus</taxon>
    </lineage>
</organism>
<sequence length="283" mass="32473">MIKQNNFILFDSREEFRLWLFQQKVARPIYKIQNHHTWIPNYAHCNGKNHFERLEAMRNSHMRDRKFSDIAQQLTTFPDGRIAYSLGRPFDIAPAGIKGANANGICIEHIGNFDYHGDEMSAQHRQTILFINAVLCQRFNLPVHTEHIVYHHWYSASGDTVYDLNSGKRLKGIPAKSCPGTNFFGGNTVSDAQKNFIPHVKVVLAGTAEPDIPIPKRSEEVTNDMVGLTQWQQEMGEQAVRSLAEDGLLQNPKEWQSRLHENIPGWLFFSMLERISTMNKPSK</sequence>
<dbReference type="Gene3D" id="3.40.80.10">
    <property type="entry name" value="Peptidoglycan recognition protein-like"/>
    <property type="match status" value="1"/>
</dbReference>
<dbReference type="RefSeq" id="WP_219871334.1">
    <property type="nucleotide sequence ID" value="NZ_JAHZIJ010000002.1"/>
</dbReference>
<dbReference type="Proteomes" id="UP000812277">
    <property type="component" value="Unassembled WGS sequence"/>
</dbReference>
<evidence type="ECO:0000259" key="1">
    <source>
        <dbReference type="Pfam" id="PF01510"/>
    </source>
</evidence>
<reference evidence="2 3" key="1">
    <citation type="submission" date="2021-07" db="EMBL/GenBank/DDBJ databases">
        <title>Paenibacillus radiodurans sp. nov., isolated from the southeastern edge of Tengger Desert.</title>
        <authorList>
            <person name="Zhang G."/>
        </authorList>
    </citation>
    <scope>NUCLEOTIDE SEQUENCE [LARGE SCALE GENOMIC DNA]</scope>
    <source>
        <strain evidence="2 3">DT7-4</strain>
    </source>
</reference>
<feature type="domain" description="N-acetylmuramoyl-L-alanine amidase" evidence="1">
    <location>
        <begin position="27"/>
        <end position="162"/>
    </location>
</feature>
<protein>
    <submittedName>
        <fullName evidence="2">N-acetylmuramoyl-L-alanine amidase</fullName>
    </submittedName>
</protein>
<gene>
    <name evidence="2" type="ORF">K0T92_04975</name>
</gene>
<dbReference type="InterPro" id="IPR002502">
    <property type="entry name" value="Amidase_domain"/>
</dbReference>
<accession>A0ABS7D2Q6</accession>
<keyword evidence="3" id="KW-1185">Reference proteome</keyword>
<evidence type="ECO:0000313" key="2">
    <source>
        <dbReference type="EMBL" id="MBW7474086.1"/>
    </source>
</evidence>
<evidence type="ECO:0000313" key="3">
    <source>
        <dbReference type="Proteomes" id="UP000812277"/>
    </source>
</evidence>
<dbReference type="InterPro" id="IPR036505">
    <property type="entry name" value="Amidase/PGRP_sf"/>
</dbReference>